<dbReference type="PhylomeDB" id="A0A0G4GZ09"/>
<dbReference type="VEuPathDB" id="CryptoDB:Cvel_23982"/>
<name>A0A0G4GZ09_9ALVE</name>
<dbReference type="AlphaFoldDB" id="A0A0G4GZ09"/>
<dbReference type="EMBL" id="CDMZ01001703">
    <property type="protein sequence ID" value="CEM36436.1"/>
    <property type="molecule type" value="Genomic_DNA"/>
</dbReference>
<gene>
    <name evidence="1" type="ORF">Cvel_23982</name>
</gene>
<dbReference type="InterPro" id="IPR009057">
    <property type="entry name" value="Homeodomain-like_sf"/>
</dbReference>
<dbReference type="SUPFAM" id="SSF46689">
    <property type="entry name" value="Homeodomain-like"/>
    <property type="match status" value="1"/>
</dbReference>
<proteinExistence type="predicted"/>
<reference evidence="1" key="1">
    <citation type="submission" date="2014-11" db="EMBL/GenBank/DDBJ databases">
        <authorList>
            <person name="Otto D Thomas"/>
            <person name="Naeem Raeece"/>
        </authorList>
    </citation>
    <scope>NUCLEOTIDE SEQUENCE</scope>
</reference>
<evidence type="ECO:0000313" key="1">
    <source>
        <dbReference type="EMBL" id="CEM36436.1"/>
    </source>
</evidence>
<protein>
    <submittedName>
        <fullName evidence="1">Uncharacterized protein</fullName>
    </submittedName>
</protein>
<sequence>MRGLILRKAFDGTKTDEISAWLTVHIRTAQRVIYEFNQFGKMDVKNRETAHLFILSKEDLDYVVAPFVDENPDLTGTEFCDHFRQVFARNFCEQTLLNGLHRLKSTRKTLTFKLYALEKS</sequence>
<organism evidence="1">
    <name type="scientific">Chromera velia CCMP2878</name>
    <dbReference type="NCBI Taxonomy" id="1169474"/>
    <lineage>
        <taxon>Eukaryota</taxon>
        <taxon>Sar</taxon>
        <taxon>Alveolata</taxon>
        <taxon>Colpodellida</taxon>
        <taxon>Chromeraceae</taxon>
        <taxon>Chromera</taxon>
    </lineage>
</organism>
<accession>A0A0G4GZ09</accession>